<feature type="transmembrane region" description="Helical" evidence="1">
    <location>
        <begin position="12"/>
        <end position="28"/>
    </location>
</feature>
<keyword evidence="1" id="KW-0472">Membrane</keyword>
<keyword evidence="1" id="KW-0812">Transmembrane</keyword>
<dbReference type="eggNOG" id="ENOG5032SW6">
    <property type="taxonomic scope" value="Bacteria"/>
</dbReference>
<keyword evidence="1" id="KW-1133">Transmembrane helix</keyword>
<keyword evidence="3" id="KW-1185">Reference proteome</keyword>
<dbReference type="HOGENOM" id="CLU_131568_1_1_3"/>
<evidence type="ECO:0000313" key="2">
    <source>
        <dbReference type="EMBL" id="CAE07003.1"/>
    </source>
</evidence>
<dbReference type="KEGG" id="syw:SYNW0488"/>
<reference evidence="2 3" key="1">
    <citation type="journal article" date="2003" name="Nature">
        <title>The genome of a motile marine Synechococcus.</title>
        <authorList>
            <person name="Palenik B."/>
            <person name="Brahamsha B."/>
            <person name="Larimer F."/>
            <person name="Land M."/>
            <person name="Hauser L."/>
            <person name="Chain P."/>
            <person name="Lamerdin J."/>
            <person name="Regala W."/>
            <person name="Allen E.A."/>
            <person name="McCarren J."/>
            <person name="Paulsen I."/>
            <person name="Dufresne A."/>
            <person name="Partensky F."/>
            <person name="Webb E."/>
            <person name="Waterbury J."/>
        </authorList>
    </citation>
    <scope>NUCLEOTIDE SEQUENCE [LARGE SCALE GENOMIC DNA]</scope>
    <source>
        <strain evidence="2 3">WH8102</strain>
    </source>
</reference>
<dbReference type="EMBL" id="BX569690">
    <property type="protein sequence ID" value="CAE07003.1"/>
    <property type="molecule type" value="Genomic_DNA"/>
</dbReference>
<gene>
    <name evidence="2" type="primary">atp1/atpI</name>
    <name evidence="2" type="ordered locus">SYNW0488</name>
</gene>
<feature type="transmembrane region" description="Helical" evidence="1">
    <location>
        <begin position="34"/>
        <end position="53"/>
    </location>
</feature>
<name>Q7U8X1_PARMW</name>
<accession>Q7U8X1</accession>
<dbReference type="Proteomes" id="UP000001422">
    <property type="component" value="Chromosome"/>
</dbReference>
<proteinExistence type="predicted"/>
<organism evidence="2 3">
    <name type="scientific">Parasynechococcus marenigrum (strain WH8102)</name>
    <dbReference type="NCBI Taxonomy" id="84588"/>
    <lineage>
        <taxon>Bacteria</taxon>
        <taxon>Bacillati</taxon>
        <taxon>Cyanobacteriota</taxon>
        <taxon>Cyanophyceae</taxon>
        <taxon>Synechococcales</taxon>
        <taxon>Prochlorococcaceae</taxon>
        <taxon>Parasynechococcus</taxon>
        <taxon>Parasynechococcus marenigrum</taxon>
    </lineage>
</organism>
<dbReference type="STRING" id="84588.SYNW0488"/>
<sequence>MEDFYRLQRRLLLATVMVSLVTISIVALTMNLSVAGSVFVGSCAGLLYVRLLARSVARLSDQSRGLGRFQLIVPTLLVVGSAKLPQLDLLPAFLGFLLYKPALILQHVFDDR</sequence>
<protein>
    <submittedName>
        <fullName evidence="2">Possible ATP synthase protein 1</fullName>
    </submittedName>
</protein>
<dbReference type="RefSeq" id="WP_011127360.1">
    <property type="nucleotide sequence ID" value="NC_005070.1"/>
</dbReference>
<evidence type="ECO:0000313" key="3">
    <source>
        <dbReference type="Proteomes" id="UP000001422"/>
    </source>
</evidence>
<evidence type="ECO:0000256" key="1">
    <source>
        <dbReference type="SAM" id="Phobius"/>
    </source>
</evidence>
<dbReference type="AlphaFoldDB" id="Q7U8X1"/>